<protein>
    <recommendedName>
        <fullName evidence="9">Membrane-associated proteins in eicosanoid and glutathione metabolism</fullName>
    </recommendedName>
</protein>
<evidence type="ECO:0000313" key="8">
    <source>
        <dbReference type="Proteomes" id="UP000799776"/>
    </source>
</evidence>
<gene>
    <name evidence="7" type="ORF">K490DRAFT_72740</name>
</gene>
<evidence type="ECO:0000256" key="3">
    <source>
        <dbReference type="ARBA" id="ARBA00022989"/>
    </source>
</evidence>
<keyword evidence="3 5" id="KW-1133">Transmembrane helix</keyword>
<dbReference type="SUPFAM" id="SSF161084">
    <property type="entry name" value="MAPEG domain-like"/>
    <property type="match status" value="1"/>
</dbReference>
<accession>A0A6A5YB85</accession>
<keyword evidence="4 5" id="KW-0472">Membrane</keyword>
<comment type="subcellular location">
    <subcellularLocation>
        <location evidence="1">Membrane</location>
    </subcellularLocation>
</comment>
<evidence type="ECO:0000256" key="6">
    <source>
        <dbReference type="SAM" id="SignalP"/>
    </source>
</evidence>
<keyword evidence="2 5" id="KW-0812">Transmembrane</keyword>
<evidence type="ECO:0000256" key="4">
    <source>
        <dbReference type="ARBA" id="ARBA00023136"/>
    </source>
</evidence>
<dbReference type="EMBL" id="ML978715">
    <property type="protein sequence ID" value="KAF2089122.1"/>
    <property type="molecule type" value="Genomic_DNA"/>
</dbReference>
<evidence type="ECO:0000256" key="2">
    <source>
        <dbReference type="ARBA" id="ARBA00022692"/>
    </source>
</evidence>
<dbReference type="Gene3D" id="1.20.120.550">
    <property type="entry name" value="Membrane associated eicosanoid/glutathione metabolism-like domain"/>
    <property type="match status" value="1"/>
</dbReference>
<feature type="transmembrane region" description="Helical" evidence="5">
    <location>
        <begin position="105"/>
        <end position="125"/>
    </location>
</feature>
<dbReference type="PANTHER" id="PTHR35371">
    <property type="entry name" value="INNER MEMBRANE PROTEIN"/>
    <property type="match status" value="1"/>
</dbReference>
<dbReference type="PANTHER" id="PTHR35371:SF1">
    <property type="entry name" value="BLR7753 PROTEIN"/>
    <property type="match status" value="1"/>
</dbReference>
<sequence length="158" mass="17149">MASLLPNLNPTILAIPLYHLLALWPHARAISISTSGDPLAWDNRSPRGVNQKAALAKRLSPATHARFERLEAAHANSMENMPLFLASVVLGNMADLQQVEGLNGLNAFCVAFLVVRGLYSVVYAGNDTMGKSYVRTVLYFLGVALCWKVLFQAAGVLL</sequence>
<dbReference type="AlphaFoldDB" id="A0A6A5YB85"/>
<feature type="chain" id="PRO_5025574419" description="Membrane-associated proteins in eicosanoid and glutathione metabolism" evidence="6">
    <location>
        <begin position="30"/>
        <end position="158"/>
    </location>
</feature>
<evidence type="ECO:0000256" key="1">
    <source>
        <dbReference type="ARBA" id="ARBA00004370"/>
    </source>
</evidence>
<feature type="transmembrane region" description="Helical" evidence="5">
    <location>
        <begin position="137"/>
        <end position="157"/>
    </location>
</feature>
<organism evidence="7 8">
    <name type="scientific">Saccharata proteae CBS 121410</name>
    <dbReference type="NCBI Taxonomy" id="1314787"/>
    <lineage>
        <taxon>Eukaryota</taxon>
        <taxon>Fungi</taxon>
        <taxon>Dikarya</taxon>
        <taxon>Ascomycota</taxon>
        <taxon>Pezizomycotina</taxon>
        <taxon>Dothideomycetes</taxon>
        <taxon>Dothideomycetes incertae sedis</taxon>
        <taxon>Botryosphaeriales</taxon>
        <taxon>Saccharataceae</taxon>
        <taxon>Saccharata</taxon>
    </lineage>
</organism>
<evidence type="ECO:0000256" key="5">
    <source>
        <dbReference type="SAM" id="Phobius"/>
    </source>
</evidence>
<dbReference type="OrthoDB" id="2122304at2759"/>
<dbReference type="InterPro" id="IPR001129">
    <property type="entry name" value="Membr-assoc_MAPEG"/>
</dbReference>
<dbReference type="InterPro" id="IPR023352">
    <property type="entry name" value="MAPEG-like_dom_sf"/>
</dbReference>
<feature type="signal peptide" evidence="6">
    <location>
        <begin position="1"/>
        <end position="29"/>
    </location>
</feature>
<keyword evidence="6" id="KW-0732">Signal</keyword>
<dbReference type="GO" id="GO:0016020">
    <property type="term" value="C:membrane"/>
    <property type="evidence" value="ECO:0007669"/>
    <property type="project" value="UniProtKB-SubCell"/>
</dbReference>
<evidence type="ECO:0008006" key="9">
    <source>
        <dbReference type="Google" id="ProtNLM"/>
    </source>
</evidence>
<evidence type="ECO:0000313" key="7">
    <source>
        <dbReference type="EMBL" id="KAF2089122.1"/>
    </source>
</evidence>
<name>A0A6A5YB85_9PEZI</name>
<dbReference type="Proteomes" id="UP000799776">
    <property type="component" value="Unassembled WGS sequence"/>
</dbReference>
<dbReference type="Pfam" id="PF01124">
    <property type="entry name" value="MAPEG"/>
    <property type="match status" value="1"/>
</dbReference>
<keyword evidence="8" id="KW-1185">Reference proteome</keyword>
<proteinExistence type="predicted"/>
<reference evidence="7" key="1">
    <citation type="journal article" date="2020" name="Stud. Mycol.">
        <title>101 Dothideomycetes genomes: a test case for predicting lifestyles and emergence of pathogens.</title>
        <authorList>
            <person name="Haridas S."/>
            <person name="Albert R."/>
            <person name="Binder M."/>
            <person name="Bloem J."/>
            <person name="Labutti K."/>
            <person name="Salamov A."/>
            <person name="Andreopoulos B."/>
            <person name="Baker S."/>
            <person name="Barry K."/>
            <person name="Bills G."/>
            <person name="Bluhm B."/>
            <person name="Cannon C."/>
            <person name="Castanera R."/>
            <person name="Culley D."/>
            <person name="Daum C."/>
            <person name="Ezra D."/>
            <person name="Gonzalez J."/>
            <person name="Henrissat B."/>
            <person name="Kuo A."/>
            <person name="Liang C."/>
            <person name="Lipzen A."/>
            <person name="Lutzoni F."/>
            <person name="Magnuson J."/>
            <person name="Mondo S."/>
            <person name="Nolan M."/>
            <person name="Ohm R."/>
            <person name="Pangilinan J."/>
            <person name="Park H.-J."/>
            <person name="Ramirez L."/>
            <person name="Alfaro M."/>
            <person name="Sun H."/>
            <person name="Tritt A."/>
            <person name="Yoshinaga Y."/>
            <person name="Zwiers L.-H."/>
            <person name="Turgeon B."/>
            <person name="Goodwin S."/>
            <person name="Spatafora J."/>
            <person name="Crous P."/>
            <person name="Grigoriev I."/>
        </authorList>
    </citation>
    <scope>NUCLEOTIDE SEQUENCE</scope>
    <source>
        <strain evidence="7">CBS 121410</strain>
    </source>
</reference>